<evidence type="ECO:0000256" key="1">
    <source>
        <dbReference type="ARBA" id="ARBA00011073"/>
    </source>
</evidence>
<dbReference type="InterPro" id="IPR050131">
    <property type="entry name" value="Peptidase_S8_subtilisin-like"/>
</dbReference>
<evidence type="ECO:0000256" key="6">
    <source>
        <dbReference type="SAM" id="MobiDB-lite"/>
    </source>
</evidence>
<accession>A0A6B3SMA8</accession>
<dbReference type="InterPro" id="IPR015500">
    <property type="entry name" value="Peptidase_S8_subtilisin-rel"/>
</dbReference>
<evidence type="ECO:0000256" key="4">
    <source>
        <dbReference type="ARBA" id="ARBA00022825"/>
    </source>
</evidence>
<dbReference type="InterPro" id="IPR000209">
    <property type="entry name" value="Peptidase_S8/S53_dom"/>
</dbReference>
<dbReference type="Gene3D" id="3.90.930.1">
    <property type="match status" value="1"/>
</dbReference>
<evidence type="ECO:0000256" key="2">
    <source>
        <dbReference type="ARBA" id="ARBA00022670"/>
    </source>
</evidence>
<name>A0A6B3SMA8_9BURK</name>
<dbReference type="PANTHER" id="PTHR43806:SF11">
    <property type="entry name" value="CEREVISIN-RELATED"/>
    <property type="match status" value="1"/>
</dbReference>
<dbReference type="PROSITE" id="PS51892">
    <property type="entry name" value="SUBTILASE"/>
    <property type="match status" value="1"/>
</dbReference>
<feature type="domain" description="Peptidase S8/S53" evidence="7">
    <location>
        <begin position="288"/>
        <end position="528"/>
    </location>
</feature>
<evidence type="ECO:0000256" key="3">
    <source>
        <dbReference type="ARBA" id="ARBA00022801"/>
    </source>
</evidence>
<dbReference type="SUPFAM" id="SSF52743">
    <property type="entry name" value="Subtilisin-like"/>
    <property type="match status" value="1"/>
</dbReference>
<dbReference type="GO" id="GO:0004252">
    <property type="term" value="F:serine-type endopeptidase activity"/>
    <property type="evidence" value="ECO:0007669"/>
    <property type="project" value="UniProtKB-UniRule"/>
</dbReference>
<reference evidence="8 9" key="1">
    <citation type="submission" date="2020-02" db="EMBL/GenBank/DDBJ databases">
        <authorList>
            <person name="Kim M.K."/>
        </authorList>
    </citation>
    <scope>NUCLEOTIDE SEQUENCE [LARGE SCALE GENOMIC DNA]</scope>
    <source>
        <strain evidence="8 9">17J57-3</strain>
    </source>
</reference>
<dbReference type="PROSITE" id="PS00138">
    <property type="entry name" value="SUBTILASE_SER"/>
    <property type="match status" value="1"/>
</dbReference>
<keyword evidence="4 5" id="KW-0720">Serine protease</keyword>
<evidence type="ECO:0000256" key="5">
    <source>
        <dbReference type="PROSITE-ProRule" id="PRU01240"/>
    </source>
</evidence>
<dbReference type="EMBL" id="JAAIVB010000003">
    <property type="protein sequence ID" value="NEX59502.1"/>
    <property type="molecule type" value="Genomic_DNA"/>
</dbReference>
<dbReference type="GO" id="GO:0006508">
    <property type="term" value="P:proteolysis"/>
    <property type="evidence" value="ECO:0007669"/>
    <property type="project" value="UniProtKB-KW"/>
</dbReference>
<feature type="active site" description="Charge relay system" evidence="5">
    <location>
        <position position="331"/>
    </location>
</feature>
<feature type="active site" description="Charge relay system" evidence="5">
    <location>
        <position position="297"/>
    </location>
</feature>
<dbReference type="RefSeq" id="WP_163959717.1">
    <property type="nucleotide sequence ID" value="NZ_JAAIVB010000003.1"/>
</dbReference>
<dbReference type="InterPro" id="IPR023828">
    <property type="entry name" value="Peptidase_S8_Ser-AS"/>
</dbReference>
<keyword evidence="9" id="KW-1185">Reference proteome</keyword>
<dbReference type="InterPro" id="IPR036852">
    <property type="entry name" value="Peptidase_S8/S53_dom_sf"/>
</dbReference>
<feature type="active site" description="Charge relay system" evidence="5">
    <location>
        <position position="497"/>
    </location>
</feature>
<keyword evidence="2 5" id="KW-0645">Protease</keyword>
<comment type="caution">
    <text evidence="8">The sequence shown here is derived from an EMBL/GenBank/DDBJ whole genome shotgun (WGS) entry which is preliminary data.</text>
</comment>
<feature type="region of interest" description="Disordered" evidence="6">
    <location>
        <begin position="202"/>
        <end position="229"/>
    </location>
</feature>
<dbReference type="PANTHER" id="PTHR43806">
    <property type="entry name" value="PEPTIDASE S8"/>
    <property type="match status" value="1"/>
</dbReference>
<sequence>MGLSALNRKIIYGADGTTIGEVDIYDASGRNLVEADHYEQGRLQGTTKYLADGRTVSEIGRYTYADGLLTTITRWFPASKTIMTTLLDAGGQTRETDVAQYDASARLSEVRKSTGGGLLFEVDRYSEGKLAAVTSYLSSGDVSSVAKYASDGVTISEVDSFQYIAVSGHLASVSKADATGKVFEIDYYDDAGHMAGVARSATIPAPAGSPPPVPSRPQVGPPALPPTASLPAPAWSKDWGFGQADLLKALGAVLGRTIADQAAPASIQGQWALDAMHVDDAWQAGYAGRGVIIADIDTGIDMHNASLTRNLSRDSWNFIDHSANVQDDNGHGTFTASEMIAANDGRGVVGAAYDAKLMVLKAMDARGHGATADLVAAIDHAVAHGANVINLSIGSATAQSEMEAALRNASSHGVIVCISVGNTGGDSPEYPAHYAQSIPNCIAVGADQPSVAGTGAVQSSFSAKAGTALAYPYVVAPGMPVKGYGLDGTAQNWWGTSMASPLVAAEAAILLSAQPSLPVDQLVQDIVHGTVALVGVAPATSHG</sequence>
<protein>
    <submittedName>
        <fullName evidence="8">S8 family serine peptidase</fullName>
    </submittedName>
</protein>
<evidence type="ECO:0000313" key="8">
    <source>
        <dbReference type="EMBL" id="NEX59502.1"/>
    </source>
</evidence>
<feature type="compositionally biased region" description="Pro residues" evidence="6">
    <location>
        <begin position="207"/>
        <end position="225"/>
    </location>
</feature>
<dbReference type="Pfam" id="PF00082">
    <property type="entry name" value="Peptidase_S8"/>
    <property type="match status" value="1"/>
</dbReference>
<proteinExistence type="inferred from homology"/>
<dbReference type="PRINTS" id="PR00723">
    <property type="entry name" value="SUBTILISIN"/>
</dbReference>
<gene>
    <name evidence="8" type="ORF">G3574_00280</name>
</gene>
<dbReference type="Proteomes" id="UP000482155">
    <property type="component" value="Unassembled WGS sequence"/>
</dbReference>
<evidence type="ECO:0000313" key="9">
    <source>
        <dbReference type="Proteomes" id="UP000482155"/>
    </source>
</evidence>
<organism evidence="8 9">
    <name type="scientific">Noviherbaspirillum galbum</name>
    <dbReference type="NCBI Taxonomy" id="2709383"/>
    <lineage>
        <taxon>Bacteria</taxon>
        <taxon>Pseudomonadati</taxon>
        <taxon>Pseudomonadota</taxon>
        <taxon>Betaproteobacteria</taxon>
        <taxon>Burkholderiales</taxon>
        <taxon>Oxalobacteraceae</taxon>
        <taxon>Noviherbaspirillum</taxon>
    </lineage>
</organism>
<comment type="similarity">
    <text evidence="1 5">Belongs to the peptidase S8 family.</text>
</comment>
<evidence type="ECO:0000259" key="7">
    <source>
        <dbReference type="Pfam" id="PF00082"/>
    </source>
</evidence>
<keyword evidence="3 5" id="KW-0378">Hydrolase</keyword>
<dbReference type="AlphaFoldDB" id="A0A6B3SMA8"/>
<dbReference type="Gene3D" id="3.40.50.200">
    <property type="entry name" value="Peptidase S8/S53 domain"/>
    <property type="match status" value="1"/>
</dbReference>